<feature type="compositionally biased region" description="Basic and acidic residues" evidence="1">
    <location>
        <begin position="25"/>
        <end position="41"/>
    </location>
</feature>
<organism evidence="2 3">
    <name type="scientific">Pleurodeles waltl</name>
    <name type="common">Iberian ribbed newt</name>
    <dbReference type="NCBI Taxonomy" id="8319"/>
    <lineage>
        <taxon>Eukaryota</taxon>
        <taxon>Metazoa</taxon>
        <taxon>Chordata</taxon>
        <taxon>Craniata</taxon>
        <taxon>Vertebrata</taxon>
        <taxon>Euteleostomi</taxon>
        <taxon>Amphibia</taxon>
        <taxon>Batrachia</taxon>
        <taxon>Caudata</taxon>
        <taxon>Salamandroidea</taxon>
        <taxon>Salamandridae</taxon>
        <taxon>Pleurodelinae</taxon>
        <taxon>Pleurodeles</taxon>
    </lineage>
</organism>
<evidence type="ECO:0000313" key="2">
    <source>
        <dbReference type="EMBL" id="KAJ1109925.1"/>
    </source>
</evidence>
<gene>
    <name evidence="2" type="ORF">NDU88_007282</name>
</gene>
<dbReference type="EMBL" id="JANPWB010000013">
    <property type="protein sequence ID" value="KAJ1109925.1"/>
    <property type="molecule type" value="Genomic_DNA"/>
</dbReference>
<sequence>MAAITSRKAFRFVITWGPQVRHQPRSRERGAASRPDAATRHTYTHDEFSGFAKRSPCLVIDQMDGLYFLL</sequence>
<accession>A0AAV7NB28</accession>
<evidence type="ECO:0000256" key="1">
    <source>
        <dbReference type="SAM" id="MobiDB-lite"/>
    </source>
</evidence>
<feature type="region of interest" description="Disordered" evidence="1">
    <location>
        <begin position="20"/>
        <end position="41"/>
    </location>
</feature>
<dbReference type="Proteomes" id="UP001066276">
    <property type="component" value="Chromosome 9"/>
</dbReference>
<evidence type="ECO:0000313" key="3">
    <source>
        <dbReference type="Proteomes" id="UP001066276"/>
    </source>
</evidence>
<name>A0AAV7NB28_PLEWA</name>
<reference evidence="2" key="1">
    <citation type="journal article" date="2022" name="bioRxiv">
        <title>Sequencing and chromosome-scale assembly of the giantPleurodeles waltlgenome.</title>
        <authorList>
            <person name="Brown T."/>
            <person name="Elewa A."/>
            <person name="Iarovenko S."/>
            <person name="Subramanian E."/>
            <person name="Araus A.J."/>
            <person name="Petzold A."/>
            <person name="Susuki M."/>
            <person name="Suzuki K.-i.T."/>
            <person name="Hayashi T."/>
            <person name="Toyoda A."/>
            <person name="Oliveira C."/>
            <person name="Osipova E."/>
            <person name="Leigh N.D."/>
            <person name="Simon A."/>
            <person name="Yun M.H."/>
        </authorList>
    </citation>
    <scope>NUCLEOTIDE SEQUENCE</scope>
    <source>
        <strain evidence="2">20211129_DDA</strain>
        <tissue evidence="2">Liver</tissue>
    </source>
</reference>
<keyword evidence="3" id="KW-1185">Reference proteome</keyword>
<dbReference type="AlphaFoldDB" id="A0AAV7NB28"/>
<protein>
    <submittedName>
        <fullName evidence="2">Uncharacterized protein</fullName>
    </submittedName>
</protein>
<comment type="caution">
    <text evidence="2">The sequence shown here is derived from an EMBL/GenBank/DDBJ whole genome shotgun (WGS) entry which is preliminary data.</text>
</comment>
<proteinExistence type="predicted"/>